<gene>
    <name evidence="4" type="ORF">K431DRAFT_199207</name>
</gene>
<comment type="caution">
    <text evidence="4">The sequence shown here is derived from an EMBL/GenBank/DDBJ whole genome shotgun (WGS) entry which is preliminary data.</text>
</comment>
<dbReference type="PANTHER" id="PTHR33365">
    <property type="entry name" value="YALI0B05434P"/>
    <property type="match status" value="1"/>
</dbReference>
<dbReference type="InterPro" id="IPR021765">
    <property type="entry name" value="UstYa-like"/>
</dbReference>
<comment type="pathway">
    <text evidence="1">Mycotoxin biosynthesis.</text>
</comment>
<reference evidence="4" key="1">
    <citation type="journal article" date="2020" name="Stud. Mycol.">
        <title>101 Dothideomycetes genomes: a test case for predicting lifestyles and emergence of pathogens.</title>
        <authorList>
            <person name="Haridas S."/>
            <person name="Albert R."/>
            <person name="Binder M."/>
            <person name="Bloem J."/>
            <person name="Labutti K."/>
            <person name="Salamov A."/>
            <person name="Andreopoulos B."/>
            <person name="Baker S."/>
            <person name="Barry K."/>
            <person name="Bills G."/>
            <person name="Bluhm B."/>
            <person name="Cannon C."/>
            <person name="Castanera R."/>
            <person name="Culley D."/>
            <person name="Daum C."/>
            <person name="Ezra D."/>
            <person name="Gonzalez J."/>
            <person name="Henrissat B."/>
            <person name="Kuo A."/>
            <person name="Liang C."/>
            <person name="Lipzen A."/>
            <person name="Lutzoni F."/>
            <person name="Magnuson J."/>
            <person name="Mondo S."/>
            <person name="Nolan M."/>
            <person name="Ohm R."/>
            <person name="Pangilinan J."/>
            <person name="Park H.-J."/>
            <person name="Ramirez L."/>
            <person name="Alfaro M."/>
            <person name="Sun H."/>
            <person name="Tritt A."/>
            <person name="Yoshinaga Y."/>
            <person name="Zwiers L.-H."/>
            <person name="Turgeon B."/>
            <person name="Goodwin S."/>
            <person name="Spatafora J."/>
            <person name="Crous P."/>
            <person name="Grigoriev I."/>
        </authorList>
    </citation>
    <scope>NUCLEOTIDE SEQUENCE</scope>
    <source>
        <strain evidence="4">CBS 116435</strain>
    </source>
</reference>
<accession>A0A9P4PYW9</accession>
<dbReference type="PANTHER" id="PTHR33365:SF11">
    <property type="entry name" value="TAT PATHWAY SIGNAL SEQUENCE"/>
    <property type="match status" value="1"/>
</dbReference>
<evidence type="ECO:0000256" key="3">
    <source>
        <dbReference type="ARBA" id="ARBA00035112"/>
    </source>
</evidence>
<evidence type="ECO:0000313" key="5">
    <source>
        <dbReference type="Proteomes" id="UP000799441"/>
    </source>
</evidence>
<dbReference type="Proteomes" id="UP000799441">
    <property type="component" value="Unassembled WGS sequence"/>
</dbReference>
<evidence type="ECO:0000256" key="1">
    <source>
        <dbReference type="ARBA" id="ARBA00004685"/>
    </source>
</evidence>
<comment type="similarity">
    <text evidence="3">Belongs to the ustYa family.</text>
</comment>
<keyword evidence="5" id="KW-1185">Reference proteome</keyword>
<dbReference type="GO" id="GO:0016491">
    <property type="term" value="F:oxidoreductase activity"/>
    <property type="evidence" value="ECO:0007669"/>
    <property type="project" value="UniProtKB-KW"/>
</dbReference>
<dbReference type="AlphaFoldDB" id="A0A9P4PYW9"/>
<dbReference type="OrthoDB" id="3687641at2759"/>
<sequence>ESDKAWEDLIPVGYGFVNISDPGTYNLPPGVPVDSGPDRYSVAMFHQLHCLVASLPHVLPEVEKEIRNHHSQHCLEYLAQSISCSADLTIEWARVDKNGARTDVDGGGVPHVCKDPNAIWAWMEANHAAPTEQSH</sequence>
<protein>
    <submittedName>
        <fullName evidence="4">Uncharacterized protein</fullName>
    </submittedName>
</protein>
<organism evidence="4 5">
    <name type="scientific">Polychaeton citri CBS 116435</name>
    <dbReference type="NCBI Taxonomy" id="1314669"/>
    <lineage>
        <taxon>Eukaryota</taxon>
        <taxon>Fungi</taxon>
        <taxon>Dikarya</taxon>
        <taxon>Ascomycota</taxon>
        <taxon>Pezizomycotina</taxon>
        <taxon>Dothideomycetes</taxon>
        <taxon>Dothideomycetidae</taxon>
        <taxon>Capnodiales</taxon>
        <taxon>Capnodiaceae</taxon>
        <taxon>Polychaeton</taxon>
    </lineage>
</organism>
<keyword evidence="2" id="KW-0560">Oxidoreductase</keyword>
<proteinExistence type="inferred from homology"/>
<feature type="non-terminal residue" evidence="4">
    <location>
        <position position="135"/>
    </location>
</feature>
<dbReference type="GO" id="GO:0043386">
    <property type="term" value="P:mycotoxin biosynthetic process"/>
    <property type="evidence" value="ECO:0007669"/>
    <property type="project" value="InterPro"/>
</dbReference>
<evidence type="ECO:0000313" key="4">
    <source>
        <dbReference type="EMBL" id="KAF2717512.1"/>
    </source>
</evidence>
<name>A0A9P4PYW9_9PEZI</name>
<dbReference type="Pfam" id="PF11807">
    <property type="entry name" value="UstYa"/>
    <property type="match status" value="1"/>
</dbReference>
<feature type="non-terminal residue" evidence="4">
    <location>
        <position position="1"/>
    </location>
</feature>
<dbReference type="EMBL" id="MU003842">
    <property type="protein sequence ID" value="KAF2717512.1"/>
    <property type="molecule type" value="Genomic_DNA"/>
</dbReference>
<evidence type="ECO:0000256" key="2">
    <source>
        <dbReference type="ARBA" id="ARBA00023002"/>
    </source>
</evidence>